<feature type="domain" description="Lsr2 dimerization" evidence="3">
    <location>
        <begin position="1"/>
        <end position="58"/>
    </location>
</feature>
<name>A0A852RQ39_9ACTN</name>
<accession>A0A852RQ39</accession>
<organism evidence="5 6">
    <name type="scientific">Nocardioides kongjuensis</name>
    <dbReference type="NCBI Taxonomy" id="349522"/>
    <lineage>
        <taxon>Bacteria</taxon>
        <taxon>Bacillati</taxon>
        <taxon>Actinomycetota</taxon>
        <taxon>Actinomycetes</taxon>
        <taxon>Propionibacteriales</taxon>
        <taxon>Nocardioidaceae</taxon>
        <taxon>Nocardioides</taxon>
    </lineage>
</organism>
<dbReference type="Gene3D" id="3.30.60.230">
    <property type="entry name" value="Lsr2, dimerization domain"/>
    <property type="match status" value="1"/>
</dbReference>
<dbReference type="AlphaFoldDB" id="A0A852RQ39"/>
<dbReference type="Pfam" id="PF11774">
    <property type="entry name" value="Lsr2"/>
    <property type="match status" value="1"/>
</dbReference>
<evidence type="ECO:0008006" key="7">
    <source>
        <dbReference type="Google" id="ProtNLM"/>
    </source>
</evidence>
<evidence type="ECO:0000259" key="4">
    <source>
        <dbReference type="Pfam" id="PF23359"/>
    </source>
</evidence>
<gene>
    <name evidence="5" type="ORF">BJ958_004224</name>
</gene>
<evidence type="ECO:0000259" key="3">
    <source>
        <dbReference type="Pfam" id="PF11774"/>
    </source>
</evidence>
<keyword evidence="6" id="KW-1185">Reference proteome</keyword>
<dbReference type="Proteomes" id="UP000582231">
    <property type="component" value="Unassembled WGS sequence"/>
</dbReference>
<evidence type="ECO:0000256" key="2">
    <source>
        <dbReference type="SAM" id="MobiDB-lite"/>
    </source>
</evidence>
<sequence length="111" mass="11965">MAKHTIVEITDDIDGSQGAEEVAFSFRGTDYTIDLGTKNLAAFEKALKPYLAAASKVGKARSSSTRPTPKKPQKAVDQAAVREWARNAGIDVATRGRIPKSVVDEYNAATR</sequence>
<protein>
    <recommendedName>
        <fullName evidence="7">Lsr2 family protein</fullName>
    </recommendedName>
</protein>
<evidence type="ECO:0000256" key="1">
    <source>
        <dbReference type="ARBA" id="ARBA00023125"/>
    </source>
</evidence>
<keyword evidence="1" id="KW-0238">DNA-binding</keyword>
<dbReference type="InterPro" id="IPR036625">
    <property type="entry name" value="E3-bd_dom_sf"/>
</dbReference>
<feature type="region of interest" description="Disordered" evidence="2">
    <location>
        <begin position="56"/>
        <end position="79"/>
    </location>
</feature>
<dbReference type="InterPro" id="IPR055370">
    <property type="entry name" value="Lsr2_DNA-bd"/>
</dbReference>
<dbReference type="Pfam" id="PF23359">
    <property type="entry name" value="Lsr2_DNA-bd"/>
    <property type="match status" value="1"/>
</dbReference>
<dbReference type="RefSeq" id="WP_179728824.1">
    <property type="nucleotide sequence ID" value="NZ_BAABEF010000001.1"/>
</dbReference>
<dbReference type="GO" id="GO:0016746">
    <property type="term" value="F:acyltransferase activity"/>
    <property type="evidence" value="ECO:0007669"/>
    <property type="project" value="InterPro"/>
</dbReference>
<dbReference type="InterPro" id="IPR042261">
    <property type="entry name" value="Lsr2-like_dimerization"/>
</dbReference>
<evidence type="ECO:0000313" key="6">
    <source>
        <dbReference type="Proteomes" id="UP000582231"/>
    </source>
</evidence>
<feature type="domain" description="Lsr2 DNA-binding" evidence="4">
    <location>
        <begin position="76"/>
        <end position="109"/>
    </location>
</feature>
<comment type="caution">
    <text evidence="5">The sequence shown here is derived from an EMBL/GenBank/DDBJ whole genome shotgun (WGS) entry which is preliminary data.</text>
</comment>
<dbReference type="GO" id="GO:0003677">
    <property type="term" value="F:DNA binding"/>
    <property type="evidence" value="ECO:0007669"/>
    <property type="project" value="UniProtKB-KW"/>
</dbReference>
<dbReference type="Gene3D" id="4.10.320.10">
    <property type="entry name" value="E3-binding domain"/>
    <property type="match status" value="1"/>
</dbReference>
<dbReference type="EMBL" id="JACCBF010000001">
    <property type="protein sequence ID" value="NYD32678.1"/>
    <property type="molecule type" value="Genomic_DNA"/>
</dbReference>
<dbReference type="InterPro" id="IPR024412">
    <property type="entry name" value="Lsr2_dim_dom"/>
</dbReference>
<evidence type="ECO:0000313" key="5">
    <source>
        <dbReference type="EMBL" id="NYD32678.1"/>
    </source>
</evidence>
<proteinExistence type="predicted"/>
<reference evidence="5 6" key="1">
    <citation type="submission" date="2020-07" db="EMBL/GenBank/DDBJ databases">
        <title>Sequencing the genomes of 1000 actinobacteria strains.</title>
        <authorList>
            <person name="Klenk H.-P."/>
        </authorList>
    </citation>
    <scope>NUCLEOTIDE SEQUENCE [LARGE SCALE GENOMIC DNA]</scope>
    <source>
        <strain evidence="5 6">DSM 19082</strain>
    </source>
</reference>